<gene>
    <name evidence="11" type="ORF">EET67_08360</name>
</gene>
<dbReference type="InterPro" id="IPR010065">
    <property type="entry name" value="AA_ABC_transptr_permease_3TM"/>
</dbReference>
<dbReference type="PANTHER" id="PTHR30614">
    <property type="entry name" value="MEMBRANE COMPONENT OF AMINO ACID ABC TRANSPORTER"/>
    <property type="match status" value="1"/>
</dbReference>
<evidence type="ECO:0000259" key="10">
    <source>
        <dbReference type="PROSITE" id="PS50928"/>
    </source>
</evidence>
<name>A0A432V7H9_9HYPH</name>
<dbReference type="PRINTS" id="PR00173">
    <property type="entry name" value="EDTRNSPORT"/>
</dbReference>
<comment type="similarity">
    <text evidence="2">Belongs to the binding-protein-dependent transport system permease family. HisMQ subfamily.</text>
</comment>
<evidence type="ECO:0000256" key="2">
    <source>
        <dbReference type="ARBA" id="ARBA00010072"/>
    </source>
</evidence>
<dbReference type="Gene3D" id="1.10.3720.10">
    <property type="entry name" value="MetI-like"/>
    <property type="match status" value="1"/>
</dbReference>
<evidence type="ECO:0000313" key="12">
    <source>
        <dbReference type="Proteomes" id="UP000281647"/>
    </source>
</evidence>
<dbReference type="AlphaFoldDB" id="A0A432V7H9"/>
<dbReference type="SUPFAM" id="SSF161098">
    <property type="entry name" value="MetI-like"/>
    <property type="match status" value="2"/>
</dbReference>
<feature type="domain" description="ABC transmembrane type-1" evidence="10">
    <location>
        <begin position="107"/>
        <end position="389"/>
    </location>
</feature>
<feature type="transmembrane region" description="Helical" evidence="9">
    <location>
        <begin position="113"/>
        <end position="134"/>
    </location>
</feature>
<feature type="transmembrane region" description="Helical" evidence="9">
    <location>
        <begin position="371"/>
        <end position="392"/>
    </location>
</feature>
<reference evidence="11 12" key="1">
    <citation type="submission" date="2018-11" db="EMBL/GenBank/DDBJ databases">
        <title>Pseudaminobacter arsenicus sp. nov., an arsenic-resistant bacterium isolated from arsenic-rich aquifers.</title>
        <authorList>
            <person name="Mu Y."/>
        </authorList>
    </citation>
    <scope>NUCLEOTIDE SEQUENCE [LARGE SCALE GENOMIC DNA]</scope>
    <source>
        <strain evidence="11 12">CB3</strain>
    </source>
</reference>
<keyword evidence="5 9" id="KW-0812">Transmembrane</keyword>
<dbReference type="Proteomes" id="UP000281647">
    <property type="component" value="Unassembled WGS sequence"/>
</dbReference>
<dbReference type="GO" id="GO:0006865">
    <property type="term" value="P:amino acid transport"/>
    <property type="evidence" value="ECO:0007669"/>
    <property type="project" value="UniProtKB-KW"/>
</dbReference>
<dbReference type="NCBIfam" id="TIGR01726">
    <property type="entry name" value="HEQRo_perm_3TM"/>
    <property type="match status" value="1"/>
</dbReference>
<dbReference type="Pfam" id="PF00528">
    <property type="entry name" value="BPD_transp_1"/>
    <property type="match status" value="1"/>
</dbReference>
<feature type="transmembrane region" description="Helical" evidence="9">
    <location>
        <begin position="31"/>
        <end position="51"/>
    </location>
</feature>
<keyword evidence="7 9" id="KW-1133">Transmembrane helix</keyword>
<evidence type="ECO:0000256" key="1">
    <source>
        <dbReference type="ARBA" id="ARBA00004429"/>
    </source>
</evidence>
<evidence type="ECO:0000256" key="7">
    <source>
        <dbReference type="ARBA" id="ARBA00022989"/>
    </source>
</evidence>
<keyword evidence="12" id="KW-1185">Reference proteome</keyword>
<dbReference type="EMBL" id="RKST01000007">
    <property type="protein sequence ID" value="RUM98118.1"/>
    <property type="molecule type" value="Genomic_DNA"/>
</dbReference>
<comment type="caution">
    <text evidence="11">The sequence shown here is derived from an EMBL/GenBank/DDBJ whole genome shotgun (WGS) entry which is preliminary data.</text>
</comment>
<feature type="transmembrane region" description="Helical" evidence="9">
    <location>
        <begin position="270"/>
        <end position="289"/>
    </location>
</feature>
<evidence type="ECO:0000256" key="4">
    <source>
        <dbReference type="ARBA" id="ARBA00022475"/>
    </source>
</evidence>
<comment type="subcellular location">
    <subcellularLocation>
        <location evidence="1">Cell inner membrane</location>
        <topology evidence="1">Multi-pass membrane protein</topology>
    </subcellularLocation>
    <subcellularLocation>
        <location evidence="9">Cell membrane</location>
        <topology evidence="9">Multi-pass membrane protein</topology>
    </subcellularLocation>
</comment>
<dbReference type="CDD" id="cd06261">
    <property type="entry name" value="TM_PBP2"/>
    <property type="match status" value="1"/>
</dbReference>
<keyword evidence="3 9" id="KW-0813">Transport</keyword>
<dbReference type="GO" id="GO:0043190">
    <property type="term" value="C:ATP-binding cassette (ABC) transporter complex"/>
    <property type="evidence" value="ECO:0007669"/>
    <property type="project" value="InterPro"/>
</dbReference>
<keyword evidence="4" id="KW-1003">Cell membrane</keyword>
<sequence>MTVQQQTGPQPRFDLKASAWSRRKKRIKHDLLQIAIIVAMVGILIAFALAVRNGLARHGISFSFDYLWQAAGFDISEGKTFSWSGSLPNLTDFTAADSNAQALITGLFNTIKVAVLGIIFSTILGVMLGVGRLSTNWLVRQISFGVIEFVRNTPLLIQLVFWYFAVVLQFPPLAAAAKLYGGFIISQQGTYLPWPVLAEGATIPSAVAASVGIALVFTALFVSAKLRILALVAAFAALALAIGLGFPFVLDYPVANRFRASGGIAISPEMAALLLAIVVNSASYIAEIVRGAIEAVNRGQWEAAAALGLNRRDTLSDIILPQVFRVVLPSLGNQYINLSKNTALGIAIGFPELFNIYGTIANQTGRTLEGIVIVMVAYLLLSWIISAVVNFANSRLAMGTSR</sequence>
<feature type="transmembrane region" description="Helical" evidence="9">
    <location>
        <begin position="201"/>
        <end position="222"/>
    </location>
</feature>
<feature type="transmembrane region" description="Helical" evidence="9">
    <location>
        <begin position="229"/>
        <end position="250"/>
    </location>
</feature>
<evidence type="ECO:0000256" key="9">
    <source>
        <dbReference type="RuleBase" id="RU363032"/>
    </source>
</evidence>
<dbReference type="InterPro" id="IPR035906">
    <property type="entry name" value="MetI-like_sf"/>
</dbReference>
<evidence type="ECO:0000256" key="6">
    <source>
        <dbReference type="ARBA" id="ARBA00022970"/>
    </source>
</evidence>
<dbReference type="InterPro" id="IPR000515">
    <property type="entry name" value="MetI-like"/>
</dbReference>
<dbReference type="OrthoDB" id="9808674at2"/>
<dbReference type="InterPro" id="IPR043429">
    <property type="entry name" value="ArtM/GltK/GlnP/TcyL/YhdX-like"/>
</dbReference>
<dbReference type="RefSeq" id="WP_128626498.1">
    <property type="nucleotide sequence ID" value="NZ_RKST01000007.1"/>
</dbReference>
<evidence type="ECO:0000256" key="8">
    <source>
        <dbReference type="ARBA" id="ARBA00023136"/>
    </source>
</evidence>
<dbReference type="PROSITE" id="PS50928">
    <property type="entry name" value="ABC_TM1"/>
    <property type="match status" value="1"/>
</dbReference>
<keyword evidence="8 9" id="KW-0472">Membrane</keyword>
<evidence type="ECO:0000313" key="11">
    <source>
        <dbReference type="EMBL" id="RUM98118.1"/>
    </source>
</evidence>
<dbReference type="GO" id="GO:0022857">
    <property type="term" value="F:transmembrane transporter activity"/>
    <property type="evidence" value="ECO:0007669"/>
    <property type="project" value="InterPro"/>
</dbReference>
<evidence type="ECO:0000256" key="3">
    <source>
        <dbReference type="ARBA" id="ARBA00022448"/>
    </source>
</evidence>
<evidence type="ECO:0000256" key="5">
    <source>
        <dbReference type="ARBA" id="ARBA00022692"/>
    </source>
</evidence>
<proteinExistence type="inferred from homology"/>
<keyword evidence="6" id="KW-0029">Amino-acid transport</keyword>
<accession>A0A432V7H9</accession>
<protein>
    <submittedName>
        <fullName evidence="11">ABC transporter permease subunit</fullName>
    </submittedName>
</protein>
<feature type="transmembrane region" description="Helical" evidence="9">
    <location>
        <begin position="155"/>
        <end position="181"/>
    </location>
</feature>
<dbReference type="PANTHER" id="PTHR30614:SF37">
    <property type="entry name" value="AMINO-ACID ABC TRANSPORTER PERMEASE PROTEIN YHDX-RELATED"/>
    <property type="match status" value="1"/>
</dbReference>
<organism evidence="11 12">
    <name type="scientific">Borborobacter arsenicus</name>
    <dbReference type="NCBI Taxonomy" id="1851146"/>
    <lineage>
        <taxon>Bacteria</taxon>
        <taxon>Pseudomonadati</taxon>
        <taxon>Pseudomonadota</taxon>
        <taxon>Alphaproteobacteria</taxon>
        <taxon>Hyphomicrobiales</taxon>
        <taxon>Phyllobacteriaceae</taxon>
        <taxon>Borborobacter</taxon>
    </lineage>
</organism>